<gene>
    <name evidence="3" type="ORF">SAMN04487859_11627</name>
</gene>
<keyword evidence="1" id="KW-1133">Transmembrane helix</keyword>
<dbReference type="STRING" id="1005928.SAMN04487859_11627"/>
<feature type="transmembrane region" description="Helical" evidence="1">
    <location>
        <begin position="229"/>
        <end position="249"/>
    </location>
</feature>
<dbReference type="Proteomes" id="UP000198599">
    <property type="component" value="Unassembled WGS sequence"/>
</dbReference>
<feature type="transmembrane region" description="Helical" evidence="1">
    <location>
        <begin position="140"/>
        <end position="160"/>
    </location>
</feature>
<dbReference type="EMBL" id="FOVP01000016">
    <property type="protein sequence ID" value="SFO11352.1"/>
    <property type="molecule type" value="Genomic_DNA"/>
</dbReference>
<feature type="transmembrane region" description="Helical" evidence="1">
    <location>
        <begin position="21"/>
        <end position="41"/>
    </location>
</feature>
<evidence type="ECO:0000256" key="1">
    <source>
        <dbReference type="SAM" id="Phobius"/>
    </source>
</evidence>
<dbReference type="OrthoDB" id="7171777at2"/>
<feature type="transmembrane region" description="Helical" evidence="1">
    <location>
        <begin position="269"/>
        <end position="293"/>
    </location>
</feature>
<proteinExistence type="predicted"/>
<dbReference type="AlphaFoldDB" id="A0A1I5EIK0"/>
<reference evidence="4" key="1">
    <citation type="submission" date="2016-10" db="EMBL/GenBank/DDBJ databases">
        <authorList>
            <person name="Varghese N."/>
            <person name="Submissions S."/>
        </authorList>
    </citation>
    <scope>NUCLEOTIDE SEQUENCE [LARGE SCALE GENOMIC DNA]</scope>
    <source>
        <strain evidence="4">DSM 28463</strain>
    </source>
</reference>
<feature type="transmembrane region" description="Helical" evidence="1">
    <location>
        <begin position="203"/>
        <end position="222"/>
    </location>
</feature>
<organism evidence="3 4">
    <name type="scientific">Roseovarius lutimaris</name>
    <dbReference type="NCBI Taxonomy" id="1005928"/>
    <lineage>
        <taxon>Bacteria</taxon>
        <taxon>Pseudomonadati</taxon>
        <taxon>Pseudomonadota</taxon>
        <taxon>Alphaproteobacteria</taxon>
        <taxon>Rhodobacterales</taxon>
        <taxon>Roseobacteraceae</taxon>
        <taxon>Roseovarius</taxon>
    </lineage>
</organism>
<evidence type="ECO:0000313" key="4">
    <source>
        <dbReference type="Proteomes" id="UP000198599"/>
    </source>
</evidence>
<evidence type="ECO:0000313" key="3">
    <source>
        <dbReference type="EMBL" id="SFO11352.1"/>
    </source>
</evidence>
<keyword evidence="1" id="KW-0472">Membrane</keyword>
<feature type="transmembrane region" description="Helical" evidence="1">
    <location>
        <begin position="69"/>
        <end position="90"/>
    </location>
</feature>
<name>A0A1I5EIK0_9RHOB</name>
<evidence type="ECO:0000259" key="2">
    <source>
        <dbReference type="Pfam" id="PF02517"/>
    </source>
</evidence>
<protein>
    <recommendedName>
        <fullName evidence="2">CAAX prenyl protease 2/Lysostaphin resistance protein A-like domain-containing protein</fullName>
    </recommendedName>
</protein>
<accession>A0A1I5EIK0</accession>
<dbReference type="Pfam" id="PF02517">
    <property type="entry name" value="Rce1-like"/>
    <property type="match status" value="1"/>
</dbReference>
<dbReference type="GO" id="GO:0080120">
    <property type="term" value="P:CAAX-box protein maturation"/>
    <property type="evidence" value="ECO:0007669"/>
    <property type="project" value="UniProtKB-ARBA"/>
</dbReference>
<feature type="transmembrane region" description="Helical" evidence="1">
    <location>
        <begin position="181"/>
        <end position="197"/>
    </location>
</feature>
<keyword evidence="4" id="KW-1185">Reference proteome</keyword>
<dbReference type="InterPro" id="IPR003675">
    <property type="entry name" value="Rce1/LyrA-like_dom"/>
</dbReference>
<feature type="transmembrane region" description="Helical" evidence="1">
    <location>
        <begin position="111"/>
        <end position="128"/>
    </location>
</feature>
<sequence length="295" mass="32081">MRYDAHDSLVAPARATARLPYLIVGTALTAVLFLGLSFGYAEVLQRVFPKDIWARLAPTIESATSPVGVLVNLFIFAMLITALAVALRLVHKRGLMTLVGAPVSASRQFRRAFLAMLVLYAVIMMLPLPEGMEPAPNVAFGTWAGFLPLALVGLFIQVFAEEVLFRGYFQSQLAARFSSPLIWIGLPSLGFALLHFDPTTFGVNAWIVVFWAGAFGIAAGDLTARFGTLGPATALHFINNFGAILITAPQGQFDGLALYSYPFSMEDSAAFWTFMPIDIMILVCGWLTIRLALRG</sequence>
<keyword evidence="1" id="KW-0812">Transmembrane</keyword>
<feature type="domain" description="CAAX prenyl protease 2/Lysostaphin resistance protein A-like" evidence="2">
    <location>
        <begin position="145"/>
        <end position="241"/>
    </location>
</feature>
<dbReference type="GO" id="GO:0004175">
    <property type="term" value="F:endopeptidase activity"/>
    <property type="evidence" value="ECO:0007669"/>
    <property type="project" value="UniProtKB-ARBA"/>
</dbReference>